<evidence type="ECO:0000313" key="3">
    <source>
        <dbReference type="Proteomes" id="UP000187338"/>
    </source>
</evidence>
<dbReference type="EMBL" id="BDJL01000001">
    <property type="protein sequence ID" value="GAV24140.1"/>
    <property type="molecule type" value="Genomic_DNA"/>
</dbReference>
<dbReference type="Gene3D" id="3.10.350.10">
    <property type="entry name" value="LysM domain"/>
    <property type="match status" value="1"/>
</dbReference>
<dbReference type="Proteomes" id="UP000187338">
    <property type="component" value="Unassembled WGS sequence"/>
</dbReference>
<dbReference type="InterPro" id="IPR018392">
    <property type="entry name" value="LysM"/>
</dbReference>
<keyword evidence="3" id="KW-1185">Reference proteome</keyword>
<dbReference type="RefSeq" id="WP_075864361.1">
    <property type="nucleotide sequence ID" value="NZ_BDJL01000001.1"/>
</dbReference>
<dbReference type="CDD" id="cd00118">
    <property type="entry name" value="LysM"/>
    <property type="match status" value="1"/>
</dbReference>
<organism evidence="2 3">
    <name type="scientific">Carboxydothermus islandicus</name>
    <dbReference type="NCBI Taxonomy" id="661089"/>
    <lineage>
        <taxon>Bacteria</taxon>
        <taxon>Bacillati</taxon>
        <taxon>Bacillota</taxon>
        <taxon>Clostridia</taxon>
        <taxon>Thermoanaerobacterales</taxon>
        <taxon>Thermoanaerobacteraceae</taxon>
        <taxon>Carboxydothermus</taxon>
    </lineage>
</organism>
<dbReference type="Pfam" id="PF01476">
    <property type="entry name" value="LysM"/>
    <property type="match status" value="1"/>
</dbReference>
<dbReference type="InterPro" id="IPR036779">
    <property type="entry name" value="LysM_dom_sf"/>
</dbReference>
<name>A0A1L8CYZ6_9THEO</name>
<gene>
    <name evidence="2" type="ORF">ciss_00730</name>
</gene>
<dbReference type="AlphaFoldDB" id="A0A1L8CYZ6"/>
<comment type="caution">
    <text evidence="2">The sequence shown here is derived from an EMBL/GenBank/DDBJ whole genome shotgun (WGS) entry which is preliminary data.</text>
</comment>
<evidence type="ECO:0000259" key="1">
    <source>
        <dbReference type="PROSITE" id="PS51782"/>
    </source>
</evidence>
<feature type="domain" description="LysM" evidence="1">
    <location>
        <begin position="448"/>
        <end position="492"/>
    </location>
</feature>
<sequence length="501" mass="55750">MDILKEQLKVNILVGEAEKELKLMSVMELPFYLPPIEKIIRAYAECKIQKVMVEKDKVRINGVVTVHIYYSAQNRHDKVFHYEKNLPFEDLLDLPGVSPGDLVKATSEVVNFKATIIDQGEKFSVEVTLKNKVRAVKTTVLEVVTDAPDNLLPEKTLIKVDAVIGMGEKEKSYQSRVKIPKDKPDIDGISSITGEFRAKSARTLAGKVVVEGEIEAKVTYYHEDSECTVRFTIPVFEFVEVPLAEEGMMGEVNGEVLEIKAVKISNRELRIEVRLKLLAQALMEKQIRVVTKLTGAEYTTTKLLAERVVGENTAQTTAQKERKLDGEVKILQIHQEKAVVKTSRLTDGEVEIQGEAMLGVMYLPEGSEEIRHLDLNVPFKLTVSIPGAKPGQNLYTWPKVEYASVKVSEHCTLQAEVVVRVRTKVTETVSQVVVTEVGEVAGMPPETMEYVIKPGDTFYKIAKKIGVPVEEIIKLNPGKDPQKLMPGDVILLPVSPGPPLG</sequence>
<evidence type="ECO:0000313" key="2">
    <source>
        <dbReference type="EMBL" id="GAV24140.1"/>
    </source>
</evidence>
<accession>A0A1L8CYZ6</accession>
<dbReference type="PROSITE" id="PS51782">
    <property type="entry name" value="LYSM"/>
    <property type="match status" value="1"/>
</dbReference>
<proteinExistence type="predicted"/>
<dbReference type="SMART" id="SM00257">
    <property type="entry name" value="LysM"/>
    <property type="match status" value="1"/>
</dbReference>
<reference evidence="3" key="1">
    <citation type="submission" date="2016-12" db="EMBL/GenBank/DDBJ databases">
        <title>Draft Genome Sequences od Carboxydothermus pertinax and islandicus, Hydrogenogenic Carboxydotrophic Bacteria.</title>
        <authorList>
            <person name="Fukuyama Y."/>
            <person name="Ohmae K."/>
            <person name="Yoneda Y."/>
            <person name="Yoshida T."/>
            <person name="Sako Y."/>
        </authorList>
    </citation>
    <scope>NUCLEOTIDE SEQUENCE [LARGE SCALE GENOMIC DNA]</scope>
    <source>
        <strain evidence="3">SET</strain>
    </source>
</reference>
<protein>
    <recommendedName>
        <fullName evidence="1">LysM domain-containing protein</fullName>
    </recommendedName>
</protein>
<dbReference type="InterPro" id="IPR024300">
    <property type="entry name" value="SipL_SPOCS_dom"/>
</dbReference>
<dbReference type="Pfam" id="PF12673">
    <property type="entry name" value="SipL"/>
    <property type="match status" value="3"/>
</dbReference>
<dbReference type="SUPFAM" id="SSF54106">
    <property type="entry name" value="LysM domain"/>
    <property type="match status" value="1"/>
</dbReference>
<dbReference type="STRING" id="661089.ciss_00730"/>
<dbReference type="OrthoDB" id="9779340at2"/>